<dbReference type="InterPro" id="IPR011009">
    <property type="entry name" value="Kinase-like_dom_sf"/>
</dbReference>
<dbReference type="Gene3D" id="3.30.200.20">
    <property type="entry name" value="Phosphorylase Kinase, domain 1"/>
    <property type="match status" value="1"/>
</dbReference>
<dbReference type="EMBL" id="JBBXMP010000002">
    <property type="protein sequence ID" value="KAL0071902.1"/>
    <property type="molecule type" value="Genomic_DNA"/>
</dbReference>
<keyword evidence="3" id="KW-0418">Kinase</keyword>
<organism evidence="8 9">
    <name type="scientific">Marasmius tenuissimus</name>
    <dbReference type="NCBI Taxonomy" id="585030"/>
    <lineage>
        <taxon>Eukaryota</taxon>
        <taxon>Fungi</taxon>
        <taxon>Dikarya</taxon>
        <taxon>Basidiomycota</taxon>
        <taxon>Agaricomycotina</taxon>
        <taxon>Agaricomycetes</taxon>
        <taxon>Agaricomycetidae</taxon>
        <taxon>Agaricales</taxon>
        <taxon>Marasmiineae</taxon>
        <taxon>Marasmiaceae</taxon>
        <taxon>Marasmius</taxon>
    </lineage>
</organism>
<feature type="domain" description="Protein kinase" evidence="7">
    <location>
        <begin position="97"/>
        <end position="351"/>
    </location>
</feature>
<dbReference type="PROSITE" id="PS50011">
    <property type="entry name" value="PROTEIN_KINASE_DOM"/>
    <property type="match status" value="1"/>
</dbReference>
<evidence type="ECO:0000313" key="8">
    <source>
        <dbReference type="EMBL" id="KAL0071902.1"/>
    </source>
</evidence>
<dbReference type="InterPro" id="IPR050538">
    <property type="entry name" value="MAP_kinase_kinase_kinase"/>
</dbReference>
<evidence type="ECO:0000259" key="7">
    <source>
        <dbReference type="PROSITE" id="PS50011"/>
    </source>
</evidence>
<feature type="compositionally biased region" description="Polar residues" evidence="6">
    <location>
        <begin position="485"/>
        <end position="498"/>
    </location>
</feature>
<feature type="region of interest" description="Disordered" evidence="6">
    <location>
        <begin position="373"/>
        <end position="498"/>
    </location>
</feature>
<feature type="compositionally biased region" description="Low complexity" evidence="6">
    <location>
        <begin position="430"/>
        <end position="443"/>
    </location>
</feature>
<gene>
    <name evidence="8" type="ORF">AAF712_000825</name>
</gene>
<dbReference type="PROSITE" id="PS00107">
    <property type="entry name" value="PROTEIN_KINASE_ATP"/>
    <property type="match status" value="1"/>
</dbReference>
<evidence type="ECO:0000256" key="3">
    <source>
        <dbReference type="ARBA" id="ARBA00022777"/>
    </source>
</evidence>
<evidence type="ECO:0000256" key="6">
    <source>
        <dbReference type="SAM" id="MobiDB-lite"/>
    </source>
</evidence>
<proteinExistence type="predicted"/>
<dbReference type="InterPro" id="IPR017441">
    <property type="entry name" value="Protein_kinase_ATP_BS"/>
</dbReference>
<keyword evidence="1" id="KW-0808">Transferase</keyword>
<dbReference type="PANTHER" id="PTHR48016">
    <property type="entry name" value="MAP KINASE KINASE KINASE SSK2-RELATED-RELATED"/>
    <property type="match status" value="1"/>
</dbReference>
<dbReference type="Gene3D" id="1.10.510.10">
    <property type="entry name" value="Transferase(Phosphotransferase) domain 1"/>
    <property type="match status" value="1"/>
</dbReference>
<protein>
    <recommendedName>
        <fullName evidence="7">Protein kinase domain-containing protein</fullName>
    </recommendedName>
</protein>
<sequence>MAESSDHAFPMKSDSTTWASRSPPGGSFTSKVSAALASMTRNRSNSEFVLGSKIPQHDRLIPPLPPPTPLQADGPKLRTPPNSGQSNRNSTKPTFQWARGELLGEGSYGRVYLALNATTGEIIAVKQVEVPRSTENKKRKEVARALRLEKDTLKYLDHPHIVRYLGFEETHRCLSIFMEYVSGGTITNFLQRQGPFEQDTTKHFMKQILQGLEYLHGKGIIHRKLREHAKSSDFGISKQGDDPDGRAFTAMRGTVFWMAPEVLKPSKGGYDSKIDIWSIGCVLAEMLTAKRPWYGEADFPVMLKVSEQKSSPPLPSGLRLTPEAWDFWEQCFHPDPTSRASATDLLSHPYLVKRAGAEVGLILKPLLSQRTARPLTTSTIRPPPQESPSVRPRISTTPQHPPEGPPLVVITPPGSPVRVREPDIPPDMLSSASASTSESGTGTKRPARLRRRSFYVANPDQPGSSKKPFVYDPPPLPALSRRGTKSSVLNSQGRAGSF</sequence>
<comment type="caution">
    <text evidence="8">The sequence shown here is derived from an EMBL/GenBank/DDBJ whole genome shotgun (WGS) entry which is preliminary data.</text>
</comment>
<evidence type="ECO:0000256" key="1">
    <source>
        <dbReference type="ARBA" id="ARBA00022679"/>
    </source>
</evidence>
<evidence type="ECO:0000313" key="9">
    <source>
        <dbReference type="Proteomes" id="UP001437256"/>
    </source>
</evidence>
<feature type="compositionally biased region" description="Polar residues" evidence="6">
    <location>
        <begin position="80"/>
        <end position="93"/>
    </location>
</feature>
<feature type="binding site" evidence="5">
    <location>
        <position position="126"/>
    </location>
    <ligand>
        <name>ATP</name>
        <dbReference type="ChEBI" id="CHEBI:30616"/>
    </ligand>
</feature>
<keyword evidence="9" id="KW-1185">Reference proteome</keyword>
<keyword evidence="2 5" id="KW-0547">Nucleotide-binding</keyword>
<keyword evidence="4 5" id="KW-0067">ATP-binding</keyword>
<dbReference type="PANTHER" id="PTHR48016:SF48">
    <property type="entry name" value="SERINE_THREONINE-PROTEIN KINASE BCK1_SLK1_SSP31"/>
    <property type="match status" value="1"/>
</dbReference>
<dbReference type="Proteomes" id="UP001437256">
    <property type="component" value="Unassembled WGS sequence"/>
</dbReference>
<feature type="region of interest" description="Disordered" evidence="6">
    <location>
        <begin position="1"/>
        <end position="93"/>
    </location>
</feature>
<dbReference type="Pfam" id="PF00069">
    <property type="entry name" value="Pkinase"/>
    <property type="match status" value="1"/>
</dbReference>
<evidence type="ECO:0000256" key="4">
    <source>
        <dbReference type="ARBA" id="ARBA00022840"/>
    </source>
</evidence>
<reference evidence="8 9" key="1">
    <citation type="submission" date="2024-05" db="EMBL/GenBank/DDBJ databases">
        <title>A draft genome resource for the thread blight pathogen Marasmius tenuissimus strain MS-2.</title>
        <authorList>
            <person name="Yulfo-Soto G.E."/>
            <person name="Baruah I.K."/>
            <person name="Amoako-Attah I."/>
            <person name="Bukari Y."/>
            <person name="Meinhardt L.W."/>
            <person name="Bailey B.A."/>
            <person name="Cohen S.P."/>
        </authorList>
    </citation>
    <scope>NUCLEOTIDE SEQUENCE [LARGE SCALE GENOMIC DNA]</scope>
    <source>
        <strain evidence="8 9">MS-2</strain>
    </source>
</reference>
<evidence type="ECO:0000256" key="2">
    <source>
        <dbReference type="ARBA" id="ARBA00022741"/>
    </source>
</evidence>
<name>A0ABR3AET3_9AGAR</name>
<dbReference type="SUPFAM" id="SSF56112">
    <property type="entry name" value="Protein kinase-like (PK-like)"/>
    <property type="match status" value="1"/>
</dbReference>
<accession>A0ABR3AET3</accession>
<dbReference type="InterPro" id="IPR000719">
    <property type="entry name" value="Prot_kinase_dom"/>
</dbReference>
<evidence type="ECO:0000256" key="5">
    <source>
        <dbReference type="PROSITE-ProRule" id="PRU10141"/>
    </source>
</evidence>